<protein>
    <submittedName>
        <fullName evidence="1">Uncharacterized protein</fullName>
    </submittedName>
</protein>
<evidence type="ECO:0000313" key="1">
    <source>
        <dbReference type="EMBL" id="GAH70700.1"/>
    </source>
</evidence>
<feature type="non-terminal residue" evidence="1">
    <location>
        <position position="63"/>
    </location>
</feature>
<gene>
    <name evidence="1" type="ORF">S03H2_54933</name>
</gene>
<sequence length="63" mass="7406">MKRRTGESLKDLFKKDIGSEESRRQDGKALESKKLKHTIRLSPEVSEKLRLYAAKHRLRLNEV</sequence>
<name>X1IN69_9ZZZZ</name>
<comment type="caution">
    <text evidence="1">The sequence shown here is derived from an EMBL/GenBank/DDBJ whole genome shotgun (WGS) entry which is preliminary data.</text>
</comment>
<accession>X1IN69</accession>
<dbReference type="EMBL" id="BARU01035058">
    <property type="protein sequence ID" value="GAH70700.1"/>
    <property type="molecule type" value="Genomic_DNA"/>
</dbReference>
<dbReference type="AlphaFoldDB" id="X1IN69"/>
<proteinExistence type="predicted"/>
<organism evidence="1">
    <name type="scientific">marine sediment metagenome</name>
    <dbReference type="NCBI Taxonomy" id="412755"/>
    <lineage>
        <taxon>unclassified sequences</taxon>
        <taxon>metagenomes</taxon>
        <taxon>ecological metagenomes</taxon>
    </lineage>
</organism>
<reference evidence="1" key="1">
    <citation type="journal article" date="2014" name="Front. Microbiol.">
        <title>High frequency of phylogenetically diverse reductive dehalogenase-homologous genes in deep subseafloor sedimentary metagenomes.</title>
        <authorList>
            <person name="Kawai M."/>
            <person name="Futagami T."/>
            <person name="Toyoda A."/>
            <person name="Takaki Y."/>
            <person name="Nishi S."/>
            <person name="Hori S."/>
            <person name="Arai W."/>
            <person name="Tsubouchi T."/>
            <person name="Morono Y."/>
            <person name="Uchiyama I."/>
            <person name="Ito T."/>
            <person name="Fujiyama A."/>
            <person name="Inagaki F."/>
            <person name="Takami H."/>
        </authorList>
    </citation>
    <scope>NUCLEOTIDE SEQUENCE</scope>
    <source>
        <strain evidence="1">Expedition CK06-06</strain>
    </source>
</reference>